<dbReference type="CDD" id="cd07067">
    <property type="entry name" value="HP_PGM_like"/>
    <property type="match status" value="1"/>
</dbReference>
<keyword evidence="2" id="KW-1185">Reference proteome</keyword>
<dbReference type="AlphaFoldDB" id="A0AAN6JRE1"/>
<dbReference type="GO" id="GO:0016791">
    <property type="term" value="F:phosphatase activity"/>
    <property type="evidence" value="ECO:0007669"/>
    <property type="project" value="TreeGrafter"/>
</dbReference>
<sequence length="342" mass="37355">MAEPAFDLASAYAEAAKAFGGAAPPLPAANNPPPSQLYTFQTYTPPGQPSFFLYDDPATDLAALPAVAPNFGLRPGVSWKHVVDEVRRLNEDEQSQKSGAVYKLIFLGRHGQGNHNVAESKYGTEAWDAKWSFLNGDNELVWGPDPLLTTLGESQADDVNEEWRARLHDPNITDEQARPPIPTRLYVSPFSRALETAKRTYKGLPGVPSYQLIMEGLRETIGGHTCDMRSPKKVIAERYPEPGFVIEPGFMDGDFLFSPIVRETDQQVVDRLRETLSRIFGPASGAEGKPKDVASSEGAQVIGITVHSGVMQAVFQLTGHRFFTPKTGALVPLILKAVPAKK</sequence>
<dbReference type="GO" id="GO:0005737">
    <property type="term" value="C:cytoplasm"/>
    <property type="evidence" value="ECO:0007669"/>
    <property type="project" value="TreeGrafter"/>
</dbReference>
<name>A0AAN6JRE1_9BASI</name>
<organism evidence="1 2">
    <name type="scientific">Tilletia horrida</name>
    <dbReference type="NCBI Taxonomy" id="155126"/>
    <lineage>
        <taxon>Eukaryota</taxon>
        <taxon>Fungi</taxon>
        <taxon>Dikarya</taxon>
        <taxon>Basidiomycota</taxon>
        <taxon>Ustilaginomycotina</taxon>
        <taxon>Exobasidiomycetes</taxon>
        <taxon>Tilletiales</taxon>
        <taxon>Tilletiaceae</taxon>
        <taxon>Tilletia</taxon>
    </lineage>
</organism>
<reference evidence="1" key="1">
    <citation type="journal article" date="2023" name="PhytoFront">
        <title>Draft Genome Resources of Seven Strains of Tilletia horrida, Causal Agent of Kernel Smut of Rice.</title>
        <authorList>
            <person name="Khanal S."/>
            <person name="Antony Babu S."/>
            <person name="Zhou X.G."/>
        </authorList>
    </citation>
    <scope>NUCLEOTIDE SEQUENCE</scope>
    <source>
        <strain evidence="1">TX6</strain>
    </source>
</reference>
<dbReference type="PANTHER" id="PTHR48100">
    <property type="entry name" value="BROAD-SPECIFICITY PHOSPHATASE YOR283W-RELATED"/>
    <property type="match status" value="1"/>
</dbReference>
<dbReference type="PANTHER" id="PTHR48100:SF1">
    <property type="entry name" value="HISTIDINE PHOSPHATASE FAMILY PROTEIN-RELATED"/>
    <property type="match status" value="1"/>
</dbReference>
<protein>
    <submittedName>
        <fullName evidence="1">Phosphoglycerate mutase pmu1</fullName>
    </submittedName>
</protein>
<dbReference type="Proteomes" id="UP001176517">
    <property type="component" value="Unassembled WGS sequence"/>
</dbReference>
<evidence type="ECO:0000313" key="1">
    <source>
        <dbReference type="EMBL" id="KAK0549310.1"/>
    </source>
</evidence>
<dbReference type="InterPro" id="IPR013078">
    <property type="entry name" value="His_Pase_superF_clade-1"/>
</dbReference>
<dbReference type="Gene3D" id="3.40.50.1240">
    <property type="entry name" value="Phosphoglycerate mutase-like"/>
    <property type="match status" value="1"/>
</dbReference>
<evidence type="ECO:0000313" key="2">
    <source>
        <dbReference type="Proteomes" id="UP001176517"/>
    </source>
</evidence>
<proteinExistence type="predicted"/>
<dbReference type="SUPFAM" id="SSF53254">
    <property type="entry name" value="Phosphoglycerate mutase-like"/>
    <property type="match status" value="1"/>
</dbReference>
<gene>
    <name evidence="1" type="primary">PMU1</name>
    <name evidence="1" type="ORF">OC846_004136</name>
</gene>
<dbReference type="EMBL" id="JAPDMZ010000116">
    <property type="protein sequence ID" value="KAK0549310.1"/>
    <property type="molecule type" value="Genomic_DNA"/>
</dbReference>
<accession>A0AAN6JRE1</accession>
<comment type="caution">
    <text evidence="1">The sequence shown here is derived from an EMBL/GenBank/DDBJ whole genome shotgun (WGS) entry which is preliminary data.</text>
</comment>
<dbReference type="InterPro" id="IPR029033">
    <property type="entry name" value="His_PPase_superfam"/>
</dbReference>
<dbReference type="InterPro" id="IPR050275">
    <property type="entry name" value="PGM_Phosphatase"/>
</dbReference>